<dbReference type="EC" id="2.7.11.21" evidence="9"/>
<dbReference type="InterPro" id="IPR008271">
    <property type="entry name" value="Ser/Thr_kinase_AS"/>
</dbReference>
<keyword evidence="5 6" id="KW-0067">ATP-binding</keyword>
<reference evidence="9" key="1">
    <citation type="submission" date="2023-03" db="EMBL/GenBank/DDBJ databases">
        <title>Emydomyces testavorans Genome Sequence.</title>
        <authorList>
            <person name="Hoyer L."/>
        </authorList>
    </citation>
    <scope>NUCLEOTIDE SEQUENCE</scope>
    <source>
        <strain evidence="9">16-2883</strain>
    </source>
</reference>
<dbReference type="PROSITE" id="PS50011">
    <property type="entry name" value="PROTEIN_KINASE_DOM"/>
    <property type="match status" value="1"/>
</dbReference>
<dbReference type="Proteomes" id="UP001219355">
    <property type="component" value="Chromosome 3"/>
</dbReference>
<dbReference type="InterPro" id="IPR033695">
    <property type="entry name" value="POLO_box_2"/>
</dbReference>
<accession>A0AAF0DJD6</accession>
<evidence type="ECO:0000313" key="9">
    <source>
        <dbReference type="EMBL" id="WEW59303.1"/>
    </source>
</evidence>
<feature type="compositionally biased region" description="Low complexity" evidence="7">
    <location>
        <begin position="30"/>
        <end position="39"/>
    </location>
</feature>
<feature type="domain" description="Protein kinase" evidence="8">
    <location>
        <begin position="56"/>
        <end position="325"/>
    </location>
</feature>
<dbReference type="EMBL" id="CP120629">
    <property type="protein sequence ID" value="WEW59303.1"/>
    <property type="molecule type" value="Genomic_DNA"/>
</dbReference>
<feature type="binding site" evidence="6">
    <location>
        <position position="85"/>
    </location>
    <ligand>
        <name>ATP</name>
        <dbReference type="ChEBI" id="CHEBI:30616"/>
    </ligand>
</feature>
<keyword evidence="3 6" id="KW-0547">Nucleotide-binding</keyword>
<dbReference type="FunFam" id="3.30.1120.30:FF:000004">
    <property type="entry name" value="Serine/threonine-protein kinase"/>
    <property type="match status" value="1"/>
</dbReference>
<evidence type="ECO:0000256" key="7">
    <source>
        <dbReference type="SAM" id="MobiDB-lite"/>
    </source>
</evidence>
<feature type="compositionally biased region" description="Polar residues" evidence="7">
    <location>
        <begin position="1"/>
        <end position="11"/>
    </location>
</feature>
<gene>
    <name evidence="9" type="primary">CDC5</name>
    <name evidence="9" type="ORF">PRK78_004772</name>
</gene>
<dbReference type="InterPro" id="IPR000719">
    <property type="entry name" value="Prot_kinase_dom"/>
</dbReference>
<dbReference type="CDD" id="cd13118">
    <property type="entry name" value="POLO_box_1"/>
    <property type="match status" value="1"/>
</dbReference>
<dbReference type="InterPro" id="IPR011009">
    <property type="entry name" value="Kinase-like_dom_sf"/>
</dbReference>
<evidence type="ECO:0000313" key="10">
    <source>
        <dbReference type="Proteomes" id="UP001219355"/>
    </source>
</evidence>
<proteinExistence type="predicted"/>
<dbReference type="GO" id="GO:0007052">
    <property type="term" value="P:mitotic spindle organization"/>
    <property type="evidence" value="ECO:0007669"/>
    <property type="project" value="TreeGrafter"/>
</dbReference>
<dbReference type="Pfam" id="PF00069">
    <property type="entry name" value="Pkinase"/>
    <property type="match status" value="1"/>
</dbReference>
<feature type="compositionally biased region" description="Basic and acidic residues" evidence="7">
    <location>
        <begin position="15"/>
        <end position="25"/>
    </location>
</feature>
<keyword evidence="10" id="KW-1185">Reference proteome</keyword>
<feature type="compositionally biased region" description="Basic and acidic residues" evidence="7">
    <location>
        <begin position="670"/>
        <end position="682"/>
    </location>
</feature>
<dbReference type="GO" id="GO:0000922">
    <property type="term" value="C:spindle pole"/>
    <property type="evidence" value="ECO:0007669"/>
    <property type="project" value="TreeGrafter"/>
</dbReference>
<dbReference type="InterPro" id="IPR017441">
    <property type="entry name" value="Protein_kinase_ATP_BS"/>
</dbReference>
<evidence type="ECO:0000256" key="3">
    <source>
        <dbReference type="ARBA" id="ARBA00022741"/>
    </source>
</evidence>
<dbReference type="PANTHER" id="PTHR24345">
    <property type="entry name" value="SERINE/THREONINE-PROTEIN KINASE PLK"/>
    <property type="match status" value="1"/>
</dbReference>
<dbReference type="GO" id="GO:0005816">
    <property type="term" value="C:spindle pole body"/>
    <property type="evidence" value="ECO:0007669"/>
    <property type="project" value="TreeGrafter"/>
</dbReference>
<evidence type="ECO:0000259" key="8">
    <source>
        <dbReference type="PROSITE" id="PS50011"/>
    </source>
</evidence>
<dbReference type="SUPFAM" id="SSF56112">
    <property type="entry name" value="Protein kinase-like (PK-like)"/>
    <property type="match status" value="1"/>
</dbReference>
<dbReference type="GO" id="GO:0005524">
    <property type="term" value="F:ATP binding"/>
    <property type="evidence" value="ECO:0007669"/>
    <property type="project" value="UniProtKB-UniRule"/>
</dbReference>
<dbReference type="AlphaFoldDB" id="A0AAF0DJD6"/>
<dbReference type="GO" id="GO:0005634">
    <property type="term" value="C:nucleus"/>
    <property type="evidence" value="ECO:0007669"/>
    <property type="project" value="TreeGrafter"/>
</dbReference>
<evidence type="ECO:0000256" key="1">
    <source>
        <dbReference type="ARBA" id="ARBA00022527"/>
    </source>
</evidence>
<dbReference type="FunFam" id="1.10.510.10:FF:000652">
    <property type="entry name" value="Serine/threonine-protein kinase"/>
    <property type="match status" value="1"/>
</dbReference>
<feature type="compositionally biased region" description="Basic and acidic residues" evidence="7">
    <location>
        <begin position="651"/>
        <end position="660"/>
    </location>
</feature>
<keyword evidence="4 9" id="KW-0418">Kinase</keyword>
<feature type="region of interest" description="Disordered" evidence="7">
    <location>
        <begin position="454"/>
        <end position="473"/>
    </location>
</feature>
<evidence type="ECO:0000256" key="5">
    <source>
        <dbReference type="ARBA" id="ARBA00022840"/>
    </source>
</evidence>
<feature type="region of interest" description="Disordered" evidence="7">
    <location>
        <begin position="570"/>
        <end position="589"/>
    </location>
</feature>
<evidence type="ECO:0000256" key="4">
    <source>
        <dbReference type="ARBA" id="ARBA00022777"/>
    </source>
</evidence>
<feature type="region of interest" description="Disordered" evidence="7">
    <location>
        <begin position="497"/>
        <end position="532"/>
    </location>
</feature>
<organism evidence="9 10">
    <name type="scientific">Emydomyces testavorans</name>
    <dbReference type="NCBI Taxonomy" id="2070801"/>
    <lineage>
        <taxon>Eukaryota</taxon>
        <taxon>Fungi</taxon>
        <taxon>Dikarya</taxon>
        <taxon>Ascomycota</taxon>
        <taxon>Pezizomycotina</taxon>
        <taxon>Eurotiomycetes</taxon>
        <taxon>Eurotiomycetidae</taxon>
        <taxon>Onygenales</taxon>
        <taxon>Nannizziopsiaceae</taxon>
        <taxon>Emydomyces</taxon>
    </lineage>
</organism>
<dbReference type="SMART" id="SM00220">
    <property type="entry name" value="S_TKc"/>
    <property type="match status" value="1"/>
</dbReference>
<keyword evidence="2 9" id="KW-0808">Transferase</keyword>
<keyword evidence="1" id="KW-0723">Serine/threonine-protein kinase</keyword>
<dbReference type="GO" id="GO:0000776">
    <property type="term" value="C:kinetochore"/>
    <property type="evidence" value="ECO:0007669"/>
    <property type="project" value="TreeGrafter"/>
</dbReference>
<dbReference type="CDD" id="cd14099">
    <property type="entry name" value="STKc_PLK"/>
    <property type="match status" value="1"/>
</dbReference>
<feature type="region of interest" description="Disordered" evidence="7">
    <location>
        <begin position="1"/>
        <end position="53"/>
    </location>
</feature>
<feature type="region of interest" description="Disordered" evidence="7">
    <location>
        <begin position="647"/>
        <end position="698"/>
    </location>
</feature>
<dbReference type="GO" id="GO:0004674">
    <property type="term" value="F:protein serine/threonine kinase activity"/>
    <property type="evidence" value="ECO:0007669"/>
    <property type="project" value="UniProtKB-KW"/>
</dbReference>
<dbReference type="GO" id="GO:0005737">
    <property type="term" value="C:cytoplasm"/>
    <property type="evidence" value="ECO:0007669"/>
    <property type="project" value="TreeGrafter"/>
</dbReference>
<dbReference type="Gene3D" id="1.10.510.10">
    <property type="entry name" value="Transferase(Phosphotransferase) domain 1"/>
    <property type="match status" value="1"/>
</dbReference>
<evidence type="ECO:0000256" key="6">
    <source>
        <dbReference type="PROSITE-ProRule" id="PRU10141"/>
    </source>
</evidence>
<protein>
    <submittedName>
        <fullName evidence="9">Cell cycle serine/threonine-protein kinase cdc5/MSD2</fullName>
        <ecNumber evidence="9">2.7.11.21</ecNumber>
    </submittedName>
</protein>
<dbReference type="PANTHER" id="PTHR24345:SF0">
    <property type="entry name" value="CELL CYCLE SERINE_THREONINE-PROTEIN KINASE CDC5_MSD2"/>
    <property type="match status" value="1"/>
</dbReference>
<dbReference type="CDD" id="cd13117">
    <property type="entry name" value="POLO_box_2"/>
    <property type="match status" value="1"/>
</dbReference>
<dbReference type="SUPFAM" id="SSF82615">
    <property type="entry name" value="Polo-box domain"/>
    <property type="match status" value="2"/>
</dbReference>
<name>A0AAF0DJD6_9EURO</name>
<dbReference type="InterPro" id="IPR036947">
    <property type="entry name" value="POLO_box_dom_sf"/>
</dbReference>
<sequence length="1174" mass="131652">MAALSPRSTNILPKPKLDQVKRPTQKELPASKAPPSKSHAPPPPGIVREPGNGEQYITGKFLGRGGFAVCYEGKLNRNGRLFAMKVVRSDMPQRKMAEKVSTEDTINFRTELQIHSKMRHPNIVTFYRAFAFETNTYVVLEICPNGSVMEMVKRRKCLSLPEVRRFMIQLCGAVKYLHKRNVAHRDLKMGNLFLDRNMNIKVGDFGLAAIILTEKDEKRRKTLCGTPNYIAPEVLDKNKGGHTQKVDIWSLGVIFFAMLTGFPPFQSKTQEEIYKKVRNLAYAWPKDTVCANYIPTEAKSLLSACLSLDEEERPEPDQIVDHEFFNMYPGCIPRELDSECRHSKPTWIKDQDPRGDRTEVGYGLEFESRYLSRVSYVKDTEERYAICKDFFYTECGVGKKDNNEMRRPVGKRCSKSAFAECAAEEELGLQPVIPLPLDQVYCYLQDDGDWSVQESRPEIEPRLSPVEDEDPVPRVSSKVEAATLARAQVALAAQLRRKESQPRSHAAMMRQQAVPPRQPTRERPLRKGQSGLHPVKNEVYREVAATTTVVQNLMSERPIRCRATGYQGSVREKSGASGTLPKSVSLPNGLMAGRTRAQSRQQLAAMAEEEVHAAPKAKITSPENPESHHYDENLINLMPVRKVRIPSRGPGEMRIRESEPKLAPPTGENLPERRSRSRDADVARSTTSTVTSKSRSTFGLRPLIRPDEDAEIMPGTSISEVMRDLKTYLSDLSCTRSYSTSTLTRTRRRQQKSMSNKPHAYVMKWVDYTNRYGIGYVLDDGSVGCVFKADHGSPASCVVVRDGERHIRRRARAKEGSKDQKTYTEADQLVPRNGRPVEFYENIDADVQGQEGGVKRVLIEGKGFDMNKYSTCELAIKIRTLDTEKMKRVKLVDQFGKYMIGSLGRDAEEQSPTSDDLNKDSSAGQYVKFYQRLGNVGIWGFGDGAFQFNFPDHTKLVISLPDRLSGTASDPSPSCQIDFFHLSPSAARYLKAKGKMHPSGFDTRAVITDSACNYFSSLFGERELTSTARKDKFQEILEANSFREKIDFIIEVLESWIANGRLGGRILARSSSTSSVSSSQTSMSRTLSTASTYPTSLSAGNFDMSHNSTDMFWYGPQEKTWAAPAGGKFVWVTVGAQGGDTKYMSLSLKSDGEIESTGTEEVVELKNKLKALTC</sequence>
<feature type="compositionally biased region" description="Polar residues" evidence="7">
    <location>
        <begin position="576"/>
        <end position="586"/>
    </location>
</feature>
<dbReference type="InterPro" id="IPR033701">
    <property type="entry name" value="POLO_box_1"/>
</dbReference>
<dbReference type="Gene3D" id="3.30.1120.30">
    <property type="entry name" value="POLO box domain"/>
    <property type="match status" value="1"/>
</dbReference>
<evidence type="ECO:0000256" key="2">
    <source>
        <dbReference type="ARBA" id="ARBA00022679"/>
    </source>
</evidence>
<dbReference type="PROSITE" id="PS00108">
    <property type="entry name" value="PROTEIN_KINASE_ST"/>
    <property type="match status" value="1"/>
</dbReference>
<dbReference type="PROSITE" id="PS00107">
    <property type="entry name" value="PROTEIN_KINASE_ATP"/>
    <property type="match status" value="1"/>
</dbReference>
<feature type="compositionally biased region" description="Low complexity" evidence="7">
    <location>
        <begin position="683"/>
        <end position="697"/>
    </location>
</feature>